<proteinExistence type="predicted"/>
<dbReference type="EMBL" id="BAAAHH010000085">
    <property type="protein sequence ID" value="GAA0970977.1"/>
    <property type="molecule type" value="Genomic_DNA"/>
</dbReference>
<name>A0ABN1S2J6_9ACTN</name>
<accession>A0ABN1S2J6</accession>
<dbReference type="Proteomes" id="UP001500665">
    <property type="component" value="Unassembled WGS sequence"/>
</dbReference>
<protein>
    <submittedName>
        <fullName evidence="1">Uncharacterized protein</fullName>
    </submittedName>
</protein>
<gene>
    <name evidence="1" type="ORF">GCM10009550_79090</name>
</gene>
<keyword evidence="2" id="KW-1185">Reference proteome</keyword>
<reference evidence="1 2" key="1">
    <citation type="journal article" date="2019" name="Int. J. Syst. Evol. Microbiol.">
        <title>The Global Catalogue of Microorganisms (GCM) 10K type strain sequencing project: providing services to taxonomists for standard genome sequencing and annotation.</title>
        <authorList>
            <consortium name="The Broad Institute Genomics Platform"/>
            <consortium name="The Broad Institute Genome Sequencing Center for Infectious Disease"/>
            <person name="Wu L."/>
            <person name="Ma J."/>
        </authorList>
    </citation>
    <scope>NUCLEOTIDE SEQUENCE [LARGE SCALE GENOMIC DNA]</scope>
    <source>
        <strain evidence="1 2">JCM 10696</strain>
    </source>
</reference>
<organism evidence="1 2">
    <name type="scientific">Actinocorallia libanotica</name>
    <dbReference type="NCBI Taxonomy" id="46162"/>
    <lineage>
        <taxon>Bacteria</taxon>
        <taxon>Bacillati</taxon>
        <taxon>Actinomycetota</taxon>
        <taxon>Actinomycetes</taxon>
        <taxon>Streptosporangiales</taxon>
        <taxon>Thermomonosporaceae</taxon>
        <taxon>Actinocorallia</taxon>
    </lineage>
</organism>
<sequence length="48" mass="4933">MATLKPMGPPPDAQPLEFAEAMVGAPLGVRLPLREGLLQVIVTAPAAP</sequence>
<evidence type="ECO:0000313" key="1">
    <source>
        <dbReference type="EMBL" id="GAA0970977.1"/>
    </source>
</evidence>
<evidence type="ECO:0000313" key="2">
    <source>
        <dbReference type="Proteomes" id="UP001500665"/>
    </source>
</evidence>
<comment type="caution">
    <text evidence="1">The sequence shown here is derived from an EMBL/GenBank/DDBJ whole genome shotgun (WGS) entry which is preliminary data.</text>
</comment>